<evidence type="ECO:0000313" key="1">
    <source>
        <dbReference type="EMBL" id="TVO68850.1"/>
    </source>
</evidence>
<gene>
    <name evidence="1" type="ORF">FHP88_18180</name>
</gene>
<comment type="caution">
    <text evidence="1">The sequence shown here is derived from an EMBL/GenBank/DDBJ whole genome shotgun (WGS) entry which is preliminary data.</text>
</comment>
<reference evidence="1 2" key="1">
    <citation type="submission" date="2019-07" db="EMBL/GenBank/DDBJ databases">
        <title>The pathways for chlorine oxyanion respiration interact through the shared metabolite chlorate.</title>
        <authorList>
            <person name="Barnum T.P."/>
            <person name="Cheng Y."/>
            <person name="Hill K.A."/>
            <person name="Lucas L.N."/>
            <person name="Carlson H.K."/>
            <person name="Coates J.D."/>
        </authorList>
    </citation>
    <scope>NUCLEOTIDE SEQUENCE [LARGE SCALE GENOMIC DNA]</scope>
    <source>
        <strain evidence="1 2">BK-1</strain>
    </source>
</reference>
<dbReference type="AlphaFoldDB" id="A0A558DJM3"/>
<accession>A0A558DJM3</accession>
<dbReference type="OrthoDB" id="6896044at2"/>
<name>A0A558DJM3_9GAMM</name>
<evidence type="ECO:0000313" key="2">
    <source>
        <dbReference type="Proteomes" id="UP000316649"/>
    </source>
</evidence>
<keyword evidence="2" id="KW-1185">Reference proteome</keyword>
<dbReference type="Proteomes" id="UP000316649">
    <property type="component" value="Unassembled WGS sequence"/>
</dbReference>
<organism evidence="1 2">
    <name type="scientific">Sedimenticola selenatireducens</name>
    <dbReference type="NCBI Taxonomy" id="191960"/>
    <lineage>
        <taxon>Bacteria</taxon>
        <taxon>Pseudomonadati</taxon>
        <taxon>Pseudomonadota</taxon>
        <taxon>Gammaproteobacteria</taxon>
        <taxon>Chromatiales</taxon>
        <taxon>Sedimenticolaceae</taxon>
        <taxon>Sedimenticola</taxon>
    </lineage>
</organism>
<protein>
    <submittedName>
        <fullName evidence="1">Uncharacterized protein</fullName>
    </submittedName>
</protein>
<proteinExistence type="predicted"/>
<sequence length="129" mass="14861">MNFTGIYIYIDGYDLKEVSEPMLKELNSWISAGGYNYQVINDKYEKSPDEKPNDYPIWNIGININKTESISNDLEIAIPYLTELGIKYKRELALGYYDAITNISEDIAFIGYELKNENTVDIVKQLLCI</sequence>
<dbReference type="RefSeq" id="WP_144360542.1">
    <property type="nucleotide sequence ID" value="NZ_VMNH01000033.1"/>
</dbReference>
<dbReference type="EMBL" id="VMNH01000033">
    <property type="protein sequence ID" value="TVO68850.1"/>
    <property type="molecule type" value="Genomic_DNA"/>
</dbReference>